<dbReference type="Gene3D" id="1.10.287.130">
    <property type="match status" value="1"/>
</dbReference>
<dbReference type="PROSITE" id="PS01047">
    <property type="entry name" value="HMA_1"/>
    <property type="match status" value="1"/>
</dbReference>
<evidence type="ECO:0000259" key="23">
    <source>
        <dbReference type="PROSITE" id="PS50109"/>
    </source>
</evidence>
<feature type="transmembrane region" description="Helical" evidence="21">
    <location>
        <begin position="255"/>
        <end position="275"/>
    </location>
</feature>
<evidence type="ECO:0000256" key="6">
    <source>
        <dbReference type="ARBA" id="ARBA00022553"/>
    </source>
</evidence>
<dbReference type="InterPro" id="IPR008250">
    <property type="entry name" value="ATPase_P-typ_transduc_dom_A_sf"/>
</dbReference>
<dbReference type="SUPFAM" id="SSF81660">
    <property type="entry name" value="Metal cation-transporting ATPase, ATP-binding domain N"/>
    <property type="match status" value="1"/>
</dbReference>
<feature type="transmembrane region" description="Helical" evidence="21">
    <location>
        <begin position="465"/>
        <end position="486"/>
    </location>
</feature>
<dbReference type="InterPro" id="IPR003660">
    <property type="entry name" value="HAMP_dom"/>
</dbReference>
<evidence type="ECO:0000256" key="7">
    <source>
        <dbReference type="ARBA" id="ARBA00022679"/>
    </source>
</evidence>
<sequence length="1044" mass="113546">MRKVLSENQKENRELRGGIDLKEEYIVEGMTCAACAKAVERTALKIAGVKSATVNLSTERLSIEAANKIDREMLFETVENSGYSLKEVKSGRKAVMEIDGMTCAACSVAVEKAISRLEGIKSVSVNLSSDTVSFEYDPDVLRIGQVKAAVEKAGYKAGGLITENLAASRLRKEAATLSYKRKLVFSAIFALPLLIVAMGHMVGLRLPIIIDPHINPLNFAMIQLFLTVPIVIAGKDFYLKGIPNLFRGNPNMDSLVGLGTGAAFAYGIFATAQIALGNHVYVADLYFESAGVIIALISLGKYLENLSRGRTSDAIMKLMSLSPETAYVKRGDGFEEIAIEETEVGDTLLVKPGMRIPVDGEILEGTSSIDQSVITGESIPVDVQKGAKVIGGTTNISGIFEMKATVVGSDTVLSRIIKLVEDAQSSKAPIARMADIVSGYFVPFVLIVAAVTFVTWILLGYGFAFSISMMIAVLVIACPCALGLATPTAIMVGTGKGAELGILFRNGEALEVTHKVDAIVFDKTGTITRGRPELVDIHTMGSLDRDQVLQLSASVARRSSHPLDSAISIAYHGTLLQVSSFEAYPGKGIIAVVNGTEVRIGNHHFVGLSAEEMELVDKVSSKGMTPVSVSVDGKPAAVFGMYAISQLADFRGITDGIVKIDNRMIGLAQKIADSFLAQTRYERKYIITMDDDLLNQFRLAEEEVNKLINEAESIADTGQKKEILTRIKNNYEHYESTVDEEVDLLKQGGPYLQDSYRETKEKSLDMILWDLRNLKLHAEQATYEKMAQLGESGARAYDVALIMASVFFVLGIITSIFITRSVTMPLSAMRKRTRQVAGGEFEGSLELASPPEIEDLARDFDIMCNRLKEMDKIKSDFFSLMAHELRMPLASIKEGTNLLLKGIGEEHKEKRKEVLAIVYEESNHLIDLVNSLLDLSKMEAGVIALNLEETDISALINKAVSGMEPLAIAKKLTVRVDVPEDLPLIKMDREKIMRALRNLIGNAVKFTPEGGCITVSAQPAENGARISVADTGPGIPKEERDAIF</sequence>
<dbReference type="InterPro" id="IPR003661">
    <property type="entry name" value="HisK_dim/P_dom"/>
</dbReference>
<feature type="domain" description="HMA" evidence="24">
    <location>
        <begin position="21"/>
        <end position="86"/>
    </location>
</feature>
<protein>
    <recommendedName>
        <fullName evidence="4">histidine kinase</fullName>
        <ecNumber evidence="4">2.7.13.3</ecNumber>
    </recommendedName>
</protein>
<evidence type="ECO:0000256" key="20">
    <source>
        <dbReference type="ARBA" id="ARBA00023136"/>
    </source>
</evidence>
<dbReference type="Gene3D" id="6.10.340.10">
    <property type="match status" value="1"/>
</dbReference>
<dbReference type="PROSITE" id="PS50109">
    <property type="entry name" value="HIS_KIN"/>
    <property type="match status" value="1"/>
</dbReference>
<dbReference type="InterPro" id="IPR023214">
    <property type="entry name" value="HAD_sf"/>
</dbReference>
<dbReference type="SUPFAM" id="SSF55874">
    <property type="entry name" value="ATPase domain of HSP90 chaperone/DNA topoisomerase II/histidine kinase"/>
    <property type="match status" value="1"/>
</dbReference>
<dbReference type="PANTHER" id="PTHR43520:SF8">
    <property type="entry name" value="P-TYPE CU(+) TRANSPORTER"/>
    <property type="match status" value="1"/>
</dbReference>
<dbReference type="Pfam" id="PF00672">
    <property type="entry name" value="HAMP"/>
    <property type="match status" value="1"/>
</dbReference>
<dbReference type="PANTHER" id="PTHR43520">
    <property type="entry name" value="ATP7, ISOFORM B"/>
    <property type="match status" value="1"/>
</dbReference>
<dbReference type="SUPFAM" id="SSF81653">
    <property type="entry name" value="Calcium ATPase, transduction domain A"/>
    <property type="match status" value="1"/>
</dbReference>
<keyword evidence="11 21" id="KW-0547">Nucleotide-binding</keyword>
<organism evidence="26 27">
    <name type="scientific">Mesotoga prima</name>
    <dbReference type="NCBI Taxonomy" id="1184387"/>
    <lineage>
        <taxon>Bacteria</taxon>
        <taxon>Thermotogati</taxon>
        <taxon>Thermotogota</taxon>
        <taxon>Thermotogae</taxon>
        <taxon>Kosmotogales</taxon>
        <taxon>Kosmotogaceae</taxon>
        <taxon>Mesotoga</taxon>
    </lineage>
</organism>
<evidence type="ECO:0000256" key="4">
    <source>
        <dbReference type="ARBA" id="ARBA00012438"/>
    </source>
</evidence>
<dbReference type="GO" id="GO:0016887">
    <property type="term" value="F:ATP hydrolysis activity"/>
    <property type="evidence" value="ECO:0007669"/>
    <property type="project" value="InterPro"/>
</dbReference>
<name>A0A101HSD3_9BACT</name>
<proteinExistence type="inferred from homology"/>
<keyword evidence="22" id="KW-0175">Coiled coil</keyword>
<dbReference type="Gene3D" id="3.30.70.100">
    <property type="match status" value="2"/>
</dbReference>
<evidence type="ECO:0000259" key="25">
    <source>
        <dbReference type="PROSITE" id="PS50885"/>
    </source>
</evidence>
<evidence type="ECO:0000256" key="15">
    <source>
        <dbReference type="ARBA" id="ARBA00022842"/>
    </source>
</evidence>
<dbReference type="InterPro" id="IPR036890">
    <property type="entry name" value="HATPase_C_sf"/>
</dbReference>
<dbReference type="Gene3D" id="3.40.1110.10">
    <property type="entry name" value="Calcium-transporting ATPase, cytoplasmic domain N"/>
    <property type="match status" value="1"/>
</dbReference>
<dbReference type="FunFam" id="3.30.70.100:FF:000005">
    <property type="entry name" value="Copper-exporting P-type ATPase A"/>
    <property type="match status" value="1"/>
</dbReference>
<keyword evidence="20 21" id="KW-0472">Membrane</keyword>
<evidence type="ECO:0000256" key="12">
    <source>
        <dbReference type="ARBA" id="ARBA00022777"/>
    </source>
</evidence>
<keyword evidence="9 21" id="KW-0479">Metal-binding</keyword>
<dbReference type="Gene3D" id="2.70.150.10">
    <property type="entry name" value="Calcium-transporting ATPase, cytoplasmic transduction domain A"/>
    <property type="match status" value="1"/>
</dbReference>
<dbReference type="InterPro" id="IPR003594">
    <property type="entry name" value="HATPase_dom"/>
</dbReference>
<evidence type="ECO:0000256" key="16">
    <source>
        <dbReference type="ARBA" id="ARBA00022967"/>
    </source>
</evidence>
<dbReference type="PRINTS" id="PR00943">
    <property type="entry name" value="CUATPASE"/>
</dbReference>
<dbReference type="GO" id="GO:0005507">
    <property type="term" value="F:copper ion binding"/>
    <property type="evidence" value="ECO:0007669"/>
    <property type="project" value="InterPro"/>
</dbReference>
<dbReference type="SUPFAM" id="SSF55008">
    <property type="entry name" value="HMA, heavy metal-associated domain"/>
    <property type="match status" value="2"/>
</dbReference>
<evidence type="ECO:0000256" key="19">
    <source>
        <dbReference type="ARBA" id="ARBA00023065"/>
    </source>
</evidence>
<feature type="non-terminal residue" evidence="26">
    <location>
        <position position="1044"/>
    </location>
</feature>
<dbReference type="EC" id="2.7.13.3" evidence="4"/>
<evidence type="ECO:0000256" key="8">
    <source>
        <dbReference type="ARBA" id="ARBA00022692"/>
    </source>
</evidence>
<dbReference type="InterPro" id="IPR017969">
    <property type="entry name" value="Heavy-metal-associated_CS"/>
</dbReference>
<dbReference type="PROSITE" id="PS00154">
    <property type="entry name" value="ATPASE_E1_E2"/>
    <property type="match status" value="1"/>
</dbReference>
<keyword evidence="14 21" id="KW-0067">ATP-binding</keyword>
<evidence type="ECO:0000256" key="13">
    <source>
        <dbReference type="ARBA" id="ARBA00022796"/>
    </source>
</evidence>
<dbReference type="NCBIfam" id="TIGR00003">
    <property type="entry name" value="copper ion binding protein"/>
    <property type="match status" value="1"/>
</dbReference>
<evidence type="ECO:0000256" key="18">
    <source>
        <dbReference type="ARBA" id="ARBA00023008"/>
    </source>
</evidence>
<feature type="transmembrane region" description="Helical" evidence="21">
    <location>
        <begin position="214"/>
        <end position="234"/>
    </location>
</feature>
<dbReference type="Gene3D" id="3.30.565.10">
    <property type="entry name" value="Histidine kinase-like ATPase, C-terminal domain"/>
    <property type="match status" value="1"/>
</dbReference>
<dbReference type="FunFam" id="2.70.150.10:FF:000002">
    <property type="entry name" value="Copper-transporting ATPase 1, putative"/>
    <property type="match status" value="1"/>
</dbReference>
<dbReference type="InterPro" id="IPR023298">
    <property type="entry name" value="ATPase_P-typ_TM_dom_sf"/>
</dbReference>
<dbReference type="InterPro" id="IPR059000">
    <property type="entry name" value="ATPase_P-type_domA"/>
</dbReference>
<dbReference type="GO" id="GO:0043682">
    <property type="term" value="F:P-type divalent copper transporter activity"/>
    <property type="evidence" value="ECO:0007669"/>
    <property type="project" value="TreeGrafter"/>
</dbReference>
<keyword evidence="7" id="KW-0808">Transferase</keyword>
<keyword evidence="15" id="KW-0460">Magnesium</keyword>
<dbReference type="InterPro" id="IPR018303">
    <property type="entry name" value="ATPase_P-typ_P_site"/>
</dbReference>
<feature type="domain" description="Histidine kinase" evidence="23">
    <location>
        <begin position="880"/>
        <end position="1044"/>
    </location>
</feature>
<keyword evidence="18" id="KW-0186">Copper</keyword>
<feature type="coiled-coil region" evidence="22">
    <location>
        <begin position="690"/>
        <end position="717"/>
    </location>
</feature>
<feature type="transmembrane region" description="Helical" evidence="21">
    <location>
        <begin position="281"/>
        <end position="300"/>
    </location>
</feature>
<evidence type="ECO:0000256" key="22">
    <source>
        <dbReference type="SAM" id="Coils"/>
    </source>
</evidence>
<dbReference type="InterPro" id="IPR006121">
    <property type="entry name" value="HMA_dom"/>
</dbReference>
<evidence type="ECO:0000256" key="2">
    <source>
        <dbReference type="ARBA" id="ARBA00004127"/>
    </source>
</evidence>
<dbReference type="PRINTS" id="PR00119">
    <property type="entry name" value="CATATPASE"/>
</dbReference>
<evidence type="ECO:0000256" key="9">
    <source>
        <dbReference type="ARBA" id="ARBA00022723"/>
    </source>
</evidence>
<comment type="subcellular location">
    <subcellularLocation>
        <location evidence="21">Cell membrane</location>
    </subcellularLocation>
    <subcellularLocation>
        <location evidence="2">Endomembrane system</location>
        <topology evidence="2">Multi-pass membrane protein</topology>
    </subcellularLocation>
</comment>
<dbReference type="InterPro" id="IPR005467">
    <property type="entry name" value="His_kinase_dom"/>
</dbReference>
<evidence type="ECO:0000256" key="5">
    <source>
        <dbReference type="ARBA" id="ARBA00022448"/>
    </source>
</evidence>
<dbReference type="Gene3D" id="3.40.50.1000">
    <property type="entry name" value="HAD superfamily/HAD-like"/>
    <property type="match status" value="1"/>
</dbReference>
<comment type="similarity">
    <text evidence="3 21">Belongs to the cation transport ATPase (P-type) (TC 3.A.3) family. Type IB subfamily.</text>
</comment>
<dbReference type="GO" id="GO:0005886">
    <property type="term" value="C:plasma membrane"/>
    <property type="evidence" value="ECO:0007669"/>
    <property type="project" value="UniProtKB-SubCell"/>
</dbReference>
<dbReference type="SMART" id="SM00304">
    <property type="entry name" value="HAMP"/>
    <property type="match status" value="1"/>
</dbReference>
<feature type="domain" description="HMA" evidence="24">
    <location>
        <begin position="92"/>
        <end position="158"/>
    </location>
</feature>
<keyword evidence="10" id="KW-0677">Repeat</keyword>
<dbReference type="InterPro" id="IPR023299">
    <property type="entry name" value="ATPase_P-typ_cyto_dom_N"/>
</dbReference>
<dbReference type="Pfam" id="PF00403">
    <property type="entry name" value="HMA"/>
    <property type="match status" value="2"/>
</dbReference>
<dbReference type="Proteomes" id="UP000054092">
    <property type="component" value="Unassembled WGS sequence"/>
</dbReference>
<evidence type="ECO:0000313" key="26">
    <source>
        <dbReference type="EMBL" id="KUK81793.1"/>
    </source>
</evidence>
<evidence type="ECO:0000256" key="21">
    <source>
        <dbReference type="RuleBase" id="RU362081"/>
    </source>
</evidence>
<dbReference type="Pfam" id="PF02518">
    <property type="entry name" value="HATPase_c"/>
    <property type="match status" value="1"/>
</dbReference>
<dbReference type="CDD" id="cd06225">
    <property type="entry name" value="HAMP"/>
    <property type="match status" value="1"/>
</dbReference>
<dbReference type="GO" id="GO:0000155">
    <property type="term" value="F:phosphorelay sensor kinase activity"/>
    <property type="evidence" value="ECO:0007669"/>
    <property type="project" value="InterPro"/>
</dbReference>
<keyword evidence="5" id="KW-0813">Transport</keyword>
<evidence type="ECO:0000313" key="27">
    <source>
        <dbReference type="Proteomes" id="UP000054092"/>
    </source>
</evidence>
<feature type="transmembrane region" description="Helical" evidence="21">
    <location>
        <begin position="183"/>
        <end position="202"/>
    </location>
</feature>
<dbReference type="NCBIfam" id="TIGR01494">
    <property type="entry name" value="ATPase_P-type"/>
    <property type="match status" value="1"/>
</dbReference>
<dbReference type="InterPro" id="IPR027256">
    <property type="entry name" value="P-typ_ATPase_IB"/>
</dbReference>
<evidence type="ECO:0000256" key="17">
    <source>
        <dbReference type="ARBA" id="ARBA00022989"/>
    </source>
</evidence>
<evidence type="ECO:0000259" key="24">
    <source>
        <dbReference type="PROSITE" id="PS50846"/>
    </source>
</evidence>
<accession>A0A101HSD3</accession>
<comment type="catalytic activity">
    <reaction evidence="1">
        <text>ATP + protein L-histidine = ADP + protein N-phospho-L-histidine.</text>
        <dbReference type="EC" id="2.7.13.3"/>
    </reaction>
</comment>
<dbReference type="CDD" id="cd00371">
    <property type="entry name" value="HMA"/>
    <property type="match status" value="2"/>
</dbReference>
<evidence type="ECO:0000256" key="3">
    <source>
        <dbReference type="ARBA" id="ARBA00006024"/>
    </source>
</evidence>
<keyword evidence="12" id="KW-0418">Kinase</keyword>
<dbReference type="SUPFAM" id="SSF47384">
    <property type="entry name" value="Homodimeric domain of signal transducing histidine kinase"/>
    <property type="match status" value="1"/>
</dbReference>
<feature type="transmembrane region" description="Helical" evidence="21">
    <location>
        <begin position="437"/>
        <end position="459"/>
    </location>
</feature>
<keyword evidence="17 21" id="KW-1133">Transmembrane helix</keyword>
<evidence type="ECO:0000256" key="10">
    <source>
        <dbReference type="ARBA" id="ARBA00022737"/>
    </source>
</evidence>
<keyword evidence="8 21" id="KW-0812">Transmembrane</keyword>
<dbReference type="InterPro" id="IPR036097">
    <property type="entry name" value="HisK_dim/P_sf"/>
</dbReference>
<dbReference type="EMBL" id="LGGP01000034">
    <property type="protein sequence ID" value="KUK81793.1"/>
    <property type="molecule type" value="Genomic_DNA"/>
</dbReference>
<dbReference type="GO" id="GO:0012505">
    <property type="term" value="C:endomembrane system"/>
    <property type="evidence" value="ECO:0007669"/>
    <property type="project" value="UniProtKB-SubCell"/>
</dbReference>
<dbReference type="NCBIfam" id="TIGR01525">
    <property type="entry name" value="ATPase-IB_hvy"/>
    <property type="match status" value="1"/>
</dbReference>
<evidence type="ECO:0000256" key="11">
    <source>
        <dbReference type="ARBA" id="ARBA00022741"/>
    </source>
</evidence>
<keyword evidence="19" id="KW-0406">Ion transport</keyword>
<dbReference type="SUPFAM" id="SSF81665">
    <property type="entry name" value="Calcium ATPase, transmembrane domain M"/>
    <property type="match status" value="1"/>
</dbReference>
<keyword evidence="21" id="KW-1003">Cell membrane</keyword>
<dbReference type="InterPro" id="IPR036163">
    <property type="entry name" value="HMA_dom_sf"/>
</dbReference>
<dbReference type="InterPro" id="IPR001757">
    <property type="entry name" value="P_typ_ATPase"/>
</dbReference>
<dbReference type="Pfam" id="PF00122">
    <property type="entry name" value="E1-E2_ATPase"/>
    <property type="match status" value="1"/>
</dbReference>
<dbReference type="InterPro" id="IPR006122">
    <property type="entry name" value="HMA_Cu_ion-bd"/>
</dbReference>
<dbReference type="SUPFAM" id="SSF158472">
    <property type="entry name" value="HAMP domain-like"/>
    <property type="match status" value="1"/>
</dbReference>
<dbReference type="GO" id="GO:0055070">
    <property type="term" value="P:copper ion homeostasis"/>
    <property type="evidence" value="ECO:0007669"/>
    <property type="project" value="TreeGrafter"/>
</dbReference>
<dbReference type="CDD" id="cd00075">
    <property type="entry name" value="HATPase"/>
    <property type="match status" value="1"/>
</dbReference>
<dbReference type="PROSITE" id="PS50885">
    <property type="entry name" value="HAMP"/>
    <property type="match status" value="1"/>
</dbReference>
<dbReference type="Pfam" id="PF00702">
    <property type="entry name" value="Hydrolase"/>
    <property type="match status" value="1"/>
</dbReference>
<feature type="domain" description="HAMP" evidence="25">
    <location>
        <begin position="820"/>
        <end position="872"/>
    </location>
</feature>
<dbReference type="AlphaFoldDB" id="A0A101HSD3"/>
<keyword evidence="13" id="KW-0187">Copper transport</keyword>
<keyword evidence="16" id="KW-1278">Translocase</keyword>
<keyword evidence="6" id="KW-0597">Phosphoprotein</keyword>
<comment type="caution">
    <text evidence="26">The sequence shown here is derived from an EMBL/GenBank/DDBJ whole genome shotgun (WGS) entry which is preliminary data.</text>
</comment>
<dbReference type="SMART" id="SM00388">
    <property type="entry name" value="HisKA"/>
    <property type="match status" value="1"/>
</dbReference>
<reference evidence="27" key="1">
    <citation type="journal article" date="2015" name="MBio">
        <title>Genome-Resolved Metagenomic Analysis Reveals Roles for Candidate Phyla and Other Microbial Community Members in Biogeochemical Transformations in Oil Reservoirs.</title>
        <authorList>
            <person name="Hu P."/>
            <person name="Tom L."/>
            <person name="Singh A."/>
            <person name="Thomas B.C."/>
            <person name="Baker B.J."/>
            <person name="Piceno Y.M."/>
            <person name="Andersen G.L."/>
            <person name="Banfield J.F."/>
        </authorList>
    </citation>
    <scope>NUCLEOTIDE SEQUENCE [LARGE SCALE GENOMIC DNA]</scope>
</reference>
<evidence type="ECO:0000256" key="14">
    <source>
        <dbReference type="ARBA" id="ARBA00022840"/>
    </source>
</evidence>
<gene>
    <name evidence="26" type="ORF">XD94_0316</name>
</gene>
<dbReference type="PROSITE" id="PS50846">
    <property type="entry name" value="HMA_2"/>
    <property type="match status" value="2"/>
</dbReference>
<dbReference type="GO" id="GO:0005524">
    <property type="term" value="F:ATP binding"/>
    <property type="evidence" value="ECO:0007669"/>
    <property type="project" value="UniProtKB-UniRule"/>
</dbReference>
<evidence type="ECO:0000256" key="1">
    <source>
        <dbReference type="ARBA" id="ARBA00000085"/>
    </source>
</evidence>
<dbReference type="CDD" id="cd00082">
    <property type="entry name" value="HisKA"/>
    <property type="match status" value="1"/>
</dbReference>
<dbReference type="Pfam" id="PF00512">
    <property type="entry name" value="HisKA"/>
    <property type="match status" value="1"/>
</dbReference>
<feature type="transmembrane region" description="Helical" evidence="21">
    <location>
        <begin position="796"/>
        <end position="818"/>
    </location>
</feature>